<evidence type="ECO:0000313" key="2">
    <source>
        <dbReference type="Proteomes" id="UP001060414"/>
    </source>
</evidence>
<reference evidence="1" key="1">
    <citation type="journal article" date="2022" name="Environ. Microbiol.">
        <title>Geoalkalibacter halelectricus SAP #1 sp. nov. possessing extracellular electron transfer and mineral#reducing capabilities from a haloalkaline environment.</title>
        <authorList>
            <person name="Yadav S."/>
            <person name="Singh R."/>
            <person name="Sundharam S.S."/>
            <person name="Chaudhary S."/>
            <person name="Krishnamurthi S."/>
            <person name="Patil S.A."/>
        </authorList>
    </citation>
    <scope>NUCLEOTIDE SEQUENCE</scope>
    <source>
        <strain evidence="1">SAP-1</strain>
    </source>
</reference>
<dbReference type="RefSeq" id="WP_260746836.1">
    <property type="nucleotide sequence ID" value="NZ_CP092109.1"/>
</dbReference>
<dbReference type="Proteomes" id="UP001060414">
    <property type="component" value="Chromosome"/>
</dbReference>
<keyword evidence="2" id="KW-1185">Reference proteome</keyword>
<sequence length="190" mass="21135">MTDHLDKDYFADALHTISDDLYHLGSKVRDLWQMSTQCSACQGPIMPGSAGIDIRRTVEYVENSCGQKTAQILAVDVLAKFCASCGNAHSYPHIWRKRLAEKLDLTDCEAEEDLCSLCLKQLSASCVRVTLELMILQVGQEFPDDEGHKLTDIPIYADNILVFCPPCGSRMGRGHLQGIMNELLTALEEE</sequence>
<dbReference type="EMBL" id="CP092109">
    <property type="protein sequence ID" value="UWZ78483.1"/>
    <property type="molecule type" value="Genomic_DNA"/>
</dbReference>
<protein>
    <submittedName>
        <fullName evidence="1">Uncharacterized protein</fullName>
    </submittedName>
</protein>
<proteinExistence type="predicted"/>
<accession>A0ABY5ZHD2</accession>
<name>A0ABY5ZHD2_9BACT</name>
<evidence type="ECO:0000313" key="1">
    <source>
        <dbReference type="EMBL" id="UWZ78483.1"/>
    </source>
</evidence>
<organism evidence="1 2">
    <name type="scientific">Geoalkalibacter halelectricus</name>
    <dbReference type="NCBI Taxonomy" id="2847045"/>
    <lineage>
        <taxon>Bacteria</taxon>
        <taxon>Pseudomonadati</taxon>
        <taxon>Thermodesulfobacteriota</taxon>
        <taxon>Desulfuromonadia</taxon>
        <taxon>Desulfuromonadales</taxon>
        <taxon>Geoalkalibacteraceae</taxon>
        <taxon>Geoalkalibacter</taxon>
    </lineage>
</organism>
<gene>
    <name evidence="1" type="ORF">L9S41_12425</name>
</gene>